<dbReference type="CDD" id="cd00093">
    <property type="entry name" value="HTH_XRE"/>
    <property type="match status" value="1"/>
</dbReference>
<comment type="caution">
    <text evidence="4">The sequence shown here is derived from an EMBL/GenBank/DDBJ whole genome shotgun (WGS) entry which is preliminary data.</text>
</comment>
<dbReference type="PANTHER" id="PTHR43236:SF1">
    <property type="entry name" value="BLL7220 PROTEIN"/>
    <property type="match status" value="1"/>
</dbReference>
<organism evidence="4 5">
    <name type="scientific">Nesterenkonia aethiopica</name>
    <dbReference type="NCBI Taxonomy" id="269144"/>
    <lineage>
        <taxon>Bacteria</taxon>
        <taxon>Bacillati</taxon>
        <taxon>Actinomycetota</taxon>
        <taxon>Actinomycetes</taxon>
        <taxon>Micrococcales</taxon>
        <taxon>Micrococcaceae</taxon>
        <taxon>Nesterenkonia</taxon>
    </lineage>
</organism>
<dbReference type="SMART" id="SM00530">
    <property type="entry name" value="HTH_XRE"/>
    <property type="match status" value="1"/>
</dbReference>
<dbReference type="InterPro" id="IPR010359">
    <property type="entry name" value="IrrE_HExxH"/>
</dbReference>
<dbReference type="PROSITE" id="PS50943">
    <property type="entry name" value="HTH_CROC1"/>
    <property type="match status" value="1"/>
</dbReference>
<accession>A0ABP6LY81</accession>
<evidence type="ECO:0000313" key="5">
    <source>
        <dbReference type="Proteomes" id="UP001500236"/>
    </source>
</evidence>
<evidence type="ECO:0000256" key="2">
    <source>
        <dbReference type="SAM" id="MobiDB-lite"/>
    </source>
</evidence>
<name>A0ABP6LY81_9MICC</name>
<keyword evidence="5" id="KW-1185">Reference proteome</keyword>
<feature type="region of interest" description="Disordered" evidence="2">
    <location>
        <begin position="1"/>
        <end position="27"/>
    </location>
</feature>
<proteinExistence type="inferred from homology"/>
<dbReference type="Proteomes" id="UP001500236">
    <property type="component" value="Unassembled WGS sequence"/>
</dbReference>
<dbReference type="SUPFAM" id="SSF47413">
    <property type="entry name" value="lambda repressor-like DNA-binding domains"/>
    <property type="match status" value="1"/>
</dbReference>
<dbReference type="InterPro" id="IPR052345">
    <property type="entry name" value="Rad_response_metalloprotease"/>
</dbReference>
<protein>
    <recommendedName>
        <fullName evidence="3">HTH cro/C1-type domain-containing protein</fullName>
    </recommendedName>
</protein>
<feature type="compositionally biased region" description="Low complexity" evidence="2">
    <location>
        <begin position="8"/>
        <end position="27"/>
    </location>
</feature>
<dbReference type="Gene3D" id="1.10.260.40">
    <property type="entry name" value="lambda repressor-like DNA-binding domains"/>
    <property type="match status" value="1"/>
</dbReference>
<dbReference type="EMBL" id="BAAAVT010000011">
    <property type="protein sequence ID" value="GAA3066965.1"/>
    <property type="molecule type" value="Genomic_DNA"/>
</dbReference>
<comment type="similarity">
    <text evidence="1">Belongs to the short-chain fatty acyl-CoA assimilation regulator (ScfR) family.</text>
</comment>
<evidence type="ECO:0000259" key="3">
    <source>
        <dbReference type="PROSITE" id="PS50943"/>
    </source>
</evidence>
<dbReference type="PANTHER" id="PTHR43236">
    <property type="entry name" value="ANTITOXIN HIGA1"/>
    <property type="match status" value="1"/>
</dbReference>
<gene>
    <name evidence="4" type="ORF">GCM10010529_19740</name>
</gene>
<dbReference type="Pfam" id="PF06114">
    <property type="entry name" value="Peptidase_M78"/>
    <property type="match status" value="1"/>
</dbReference>
<dbReference type="RefSeq" id="WP_344680828.1">
    <property type="nucleotide sequence ID" value="NZ_BAAAVT010000011.1"/>
</dbReference>
<reference evidence="5" key="1">
    <citation type="journal article" date="2019" name="Int. J. Syst. Evol. Microbiol.">
        <title>The Global Catalogue of Microorganisms (GCM) 10K type strain sequencing project: providing services to taxonomists for standard genome sequencing and annotation.</title>
        <authorList>
            <consortium name="The Broad Institute Genomics Platform"/>
            <consortium name="The Broad Institute Genome Sequencing Center for Infectious Disease"/>
            <person name="Wu L."/>
            <person name="Ma J."/>
        </authorList>
    </citation>
    <scope>NUCLEOTIDE SEQUENCE [LARGE SCALE GENOMIC DNA]</scope>
    <source>
        <strain evidence="5">JCM 14309</strain>
    </source>
</reference>
<evidence type="ECO:0000256" key="1">
    <source>
        <dbReference type="ARBA" id="ARBA00007227"/>
    </source>
</evidence>
<dbReference type="InterPro" id="IPR010982">
    <property type="entry name" value="Lambda_DNA-bd_dom_sf"/>
</dbReference>
<evidence type="ECO:0000313" key="4">
    <source>
        <dbReference type="EMBL" id="GAA3066965.1"/>
    </source>
</evidence>
<feature type="domain" description="HTH cro/C1-type" evidence="3">
    <location>
        <begin position="56"/>
        <end position="110"/>
    </location>
</feature>
<dbReference type="InterPro" id="IPR001387">
    <property type="entry name" value="Cro/C1-type_HTH"/>
</dbReference>
<dbReference type="Pfam" id="PF01381">
    <property type="entry name" value="HTH_3"/>
    <property type="match status" value="1"/>
</dbReference>
<sequence>MRPVPEQARTARTTTSPAGAGAARPTGRAHLRAVDAEGSAQDGDSDLDLIALGRRVRHLRKQAGMTLDDLAAELGTAPSQLSLLENGKREPKISQLNQLARVFGVGLDDLFGAEPPSRRAALEIELEKAQRGPLYASLNLPTVRISSRLPMDVLESLVGLQRELRRRLEEQAATPEEARRANTELREEMRAKNNYYPEIEAAAQELLDAVGHGSGPLSHHVAADIAEHLGFSLRFVPNLPNSTRSVTDQRNRIIYMTQGRSRDWDARSVLLQALGHHVLGHTEPEDYSDFLRQRVYTNYFAASLLMPERTTVAFLQEAKARKELAIEDLRDAFAVSYESAAHRFTNLATEHLGITCHFQKVHESGIIHKAYENDGVNFPADHSGAIEGQTVCRYWTSRVVFDVEDKFRSFNQYTDTSVGTFWCTARTEGHSSGMYSLSIGVPFEHVKWFRGRDTTERCTSRCPEDPTCCRRPPQELADVWEGKAWPAARANTHLLAAMPQGAFPGVDTTEVYEFLARHQDRG</sequence>